<evidence type="ECO:0000313" key="7">
    <source>
        <dbReference type="EMBL" id="TIC79080.1"/>
    </source>
</evidence>
<comment type="function">
    <text evidence="5">Catalyzes the phosphorylation of the 3'-hydroxyl group of dephosphocoenzyme A to form coenzyme A.</text>
</comment>
<evidence type="ECO:0000256" key="5">
    <source>
        <dbReference type="HAMAP-Rule" id="MF_00376"/>
    </source>
</evidence>
<comment type="caution">
    <text evidence="7">The sequence shown here is derived from an EMBL/GenBank/DDBJ whole genome shotgun (WGS) entry which is preliminary data.</text>
</comment>
<evidence type="ECO:0000256" key="3">
    <source>
        <dbReference type="ARBA" id="ARBA00022840"/>
    </source>
</evidence>
<feature type="binding site" evidence="5">
    <location>
        <begin position="30"/>
        <end position="35"/>
    </location>
    <ligand>
        <name>ATP</name>
        <dbReference type="ChEBI" id="CHEBI:30616"/>
    </ligand>
</feature>
<evidence type="ECO:0000256" key="6">
    <source>
        <dbReference type="NCBIfam" id="TIGR00152"/>
    </source>
</evidence>
<comment type="subcellular location">
    <subcellularLocation>
        <location evidence="5">Cytoplasm</location>
    </subcellularLocation>
</comment>
<evidence type="ECO:0000256" key="1">
    <source>
        <dbReference type="ARBA" id="ARBA00009018"/>
    </source>
</evidence>
<reference evidence="7 8" key="1">
    <citation type="submission" date="2019-04" db="EMBL/GenBank/DDBJ databases">
        <title>Crenobacter sp. nov.</title>
        <authorList>
            <person name="Shi S."/>
        </authorList>
    </citation>
    <scope>NUCLEOTIDE SEQUENCE [LARGE SCALE GENOMIC DNA]</scope>
    <source>
        <strain evidence="7 8">GY 70310</strain>
    </source>
</reference>
<dbReference type="HAMAP" id="MF_00376">
    <property type="entry name" value="Dephospho_CoA_kinase"/>
    <property type="match status" value="1"/>
</dbReference>
<dbReference type="InterPro" id="IPR027417">
    <property type="entry name" value="P-loop_NTPase"/>
</dbReference>
<dbReference type="PANTHER" id="PTHR10695">
    <property type="entry name" value="DEPHOSPHO-COA KINASE-RELATED"/>
    <property type="match status" value="1"/>
</dbReference>
<keyword evidence="4 5" id="KW-0173">Coenzyme A biosynthesis</keyword>
<dbReference type="UniPathway" id="UPA00241">
    <property type="reaction ID" value="UER00356"/>
</dbReference>
<comment type="catalytic activity">
    <reaction evidence="5">
        <text>3'-dephospho-CoA + ATP = ADP + CoA + H(+)</text>
        <dbReference type="Rhea" id="RHEA:18245"/>
        <dbReference type="ChEBI" id="CHEBI:15378"/>
        <dbReference type="ChEBI" id="CHEBI:30616"/>
        <dbReference type="ChEBI" id="CHEBI:57287"/>
        <dbReference type="ChEBI" id="CHEBI:57328"/>
        <dbReference type="ChEBI" id="CHEBI:456216"/>
        <dbReference type="EC" id="2.7.1.24"/>
    </reaction>
</comment>
<name>A0A4T0UKD1_9NEIS</name>
<keyword evidence="2 5" id="KW-0547">Nucleotide-binding</keyword>
<dbReference type="EC" id="2.7.1.24" evidence="5 6"/>
<sequence length="233" mass="24213">MSRCCGGTTSWGGTLAGCKRFVVGLTGGIGSGKSAVAERFAALGADIVDTDAIAHALTAPGGAAMPAIAGSFGAGVVAADGRLDRAAMRERVFADAAARERLEAILHPLIREEALRQLAGGQGVYAVLAVPLLFEKGGYLELVDRTLVVDCPEETQLTRVMARSSLPADAVRAIMAAQLPRAERTARADDVIDNSGRLDKLALQVAAKHRYYLACLARADCPPSTTAPTDPAQ</sequence>
<comment type="pathway">
    <text evidence="5">Cofactor biosynthesis; coenzyme A biosynthesis; CoA from (R)-pantothenate: step 5/5.</text>
</comment>
<protein>
    <recommendedName>
        <fullName evidence="5 6">Dephospho-CoA kinase</fullName>
        <ecNumber evidence="5 6">2.7.1.24</ecNumber>
    </recommendedName>
    <alternativeName>
        <fullName evidence="5">Dephosphocoenzyme A kinase</fullName>
    </alternativeName>
</protein>
<dbReference type="GO" id="GO:0005737">
    <property type="term" value="C:cytoplasm"/>
    <property type="evidence" value="ECO:0007669"/>
    <property type="project" value="UniProtKB-SubCell"/>
</dbReference>
<evidence type="ECO:0000256" key="4">
    <source>
        <dbReference type="ARBA" id="ARBA00022993"/>
    </source>
</evidence>
<keyword evidence="5 7" id="KW-0418">Kinase</keyword>
<gene>
    <name evidence="5" type="primary">coaE</name>
    <name evidence="7" type="ORF">E5K04_14355</name>
</gene>
<accession>A0A4T0UKD1</accession>
<evidence type="ECO:0000313" key="8">
    <source>
        <dbReference type="Proteomes" id="UP000308891"/>
    </source>
</evidence>
<dbReference type="GO" id="GO:0004140">
    <property type="term" value="F:dephospho-CoA kinase activity"/>
    <property type="evidence" value="ECO:0007669"/>
    <property type="project" value="UniProtKB-UniRule"/>
</dbReference>
<comment type="similarity">
    <text evidence="1 5">Belongs to the CoaE family.</text>
</comment>
<dbReference type="Proteomes" id="UP000308891">
    <property type="component" value="Unassembled WGS sequence"/>
</dbReference>
<dbReference type="Gene3D" id="3.40.50.300">
    <property type="entry name" value="P-loop containing nucleotide triphosphate hydrolases"/>
    <property type="match status" value="1"/>
</dbReference>
<keyword evidence="5 7" id="KW-0808">Transferase</keyword>
<organism evidence="7 8">
    <name type="scientific">Crenobacter intestini</name>
    <dbReference type="NCBI Taxonomy" id="2563443"/>
    <lineage>
        <taxon>Bacteria</taxon>
        <taxon>Pseudomonadati</taxon>
        <taxon>Pseudomonadota</taxon>
        <taxon>Betaproteobacteria</taxon>
        <taxon>Neisseriales</taxon>
        <taxon>Neisseriaceae</taxon>
        <taxon>Crenobacter</taxon>
    </lineage>
</organism>
<proteinExistence type="inferred from homology"/>
<dbReference type="OrthoDB" id="9812943at2"/>
<dbReference type="InterPro" id="IPR001977">
    <property type="entry name" value="Depp_CoAkinase"/>
</dbReference>
<keyword evidence="8" id="KW-1185">Reference proteome</keyword>
<dbReference type="PROSITE" id="PS51219">
    <property type="entry name" value="DPCK"/>
    <property type="match status" value="1"/>
</dbReference>
<dbReference type="NCBIfam" id="TIGR00152">
    <property type="entry name" value="dephospho-CoA kinase"/>
    <property type="match status" value="1"/>
</dbReference>
<dbReference type="GO" id="GO:0005524">
    <property type="term" value="F:ATP binding"/>
    <property type="evidence" value="ECO:0007669"/>
    <property type="project" value="UniProtKB-UniRule"/>
</dbReference>
<dbReference type="SUPFAM" id="SSF52540">
    <property type="entry name" value="P-loop containing nucleoside triphosphate hydrolases"/>
    <property type="match status" value="1"/>
</dbReference>
<dbReference type="EMBL" id="STGJ01000019">
    <property type="protein sequence ID" value="TIC79080.1"/>
    <property type="molecule type" value="Genomic_DNA"/>
</dbReference>
<dbReference type="CDD" id="cd02022">
    <property type="entry name" value="DPCK"/>
    <property type="match status" value="1"/>
</dbReference>
<dbReference type="PANTHER" id="PTHR10695:SF46">
    <property type="entry name" value="BIFUNCTIONAL COENZYME A SYNTHASE-RELATED"/>
    <property type="match status" value="1"/>
</dbReference>
<evidence type="ECO:0000256" key="2">
    <source>
        <dbReference type="ARBA" id="ARBA00022741"/>
    </source>
</evidence>
<dbReference type="AlphaFoldDB" id="A0A4T0UKD1"/>
<keyword evidence="3 5" id="KW-0067">ATP-binding</keyword>
<keyword evidence="5" id="KW-0963">Cytoplasm</keyword>
<dbReference type="PROSITE" id="PS51257">
    <property type="entry name" value="PROKAR_LIPOPROTEIN"/>
    <property type="match status" value="1"/>
</dbReference>
<dbReference type="Pfam" id="PF01121">
    <property type="entry name" value="CoaE"/>
    <property type="match status" value="1"/>
</dbReference>
<dbReference type="GO" id="GO:0015937">
    <property type="term" value="P:coenzyme A biosynthetic process"/>
    <property type="evidence" value="ECO:0007669"/>
    <property type="project" value="UniProtKB-UniRule"/>
</dbReference>